<dbReference type="AlphaFoldDB" id="A0A974I034"/>
<keyword evidence="1" id="KW-0732">Signal</keyword>
<reference evidence="3" key="1">
    <citation type="journal article" date="2016" name="Nature">
        <title>Genome evolution in the allotetraploid frog Xenopus laevis.</title>
        <authorList>
            <person name="Session A.M."/>
            <person name="Uno Y."/>
            <person name="Kwon T."/>
            <person name="Chapman J.A."/>
            <person name="Toyoda A."/>
            <person name="Takahashi S."/>
            <person name="Fukui A."/>
            <person name="Hikosaka A."/>
            <person name="Suzuki A."/>
            <person name="Kondo M."/>
            <person name="van Heeringen S.J."/>
            <person name="Quigley I."/>
            <person name="Heinz S."/>
            <person name="Ogino H."/>
            <person name="Ochi H."/>
            <person name="Hellsten U."/>
            <person name="Lyons J.B."/>
            <person name="Simakov O."/>
            <person name="Putnam N."/>
            <person name="Stites J."/>
            <person name="Kuroki Y."/>
            <person name="Tanaka T."/>
            <person name="Michiue T."/>
            <person name="Watanabe M."/>
            <person name="Bogdanovic O."/>
            <person name="Lister R."/>
            <person name="Georgiou G."/>
            <person name="Paranjpe S.S."/>
            <person name="van Kruijsbergen I."/>
            <person name="Shu S."/>
            <person name="Carlson J."/>
            <person name="Kinoshita T."/>
            <person name="Ohta Y."/>
            <person name="Mawaribuchi S."/>
            <person name="Jenkins J."/>
            <person name="Grimwood J."/>
            <person name="Schmutz J."/>
            <person name="Mitros T."/>
            <person name="Mozaffari S.V."/>
            <person name="Suzuki Y."/>
            <person name="Haramoto Y."/>
            <person name="Yamamoto T.S."/>
            <person name="Takagi C."/>
            <person name="Heald R."/>
            <person name="Miller K."/>
            <person name="Haudenschild C."/>
            <person name="Kitzman J."/>
            <person name="Nakayama T."/>
            <person name="Izutsu Y."/>
            <person name="Robert J."/>
            <person name="Fortriede J."/>
            <person name="Burns K."/>
            <person name="Lotay V."/>
            <person name="Karimi K."/>
            <person name="Yasuoka Y."/>
            <person name="Dichmann D.S."/>
            <person name="Flajnik M.F."/>
            <person name="Houston D.W."/>
            <person name="Shendure J."/>
            <person name="DuPasquier L."/>
            <person name="Vize P.D."/>
            <person name="Zorn A.M."/>
            <person name="Ito M."/>
            <person name="Marcotte E.M."/>
            <person name="Wallingford J.B."/>
            <person name="Ito Y."/>
            <person name="Asashima M."/>
            <person name="Ueno N."/>
            <person name="Matsuda Y."/>
            <person name="Veenstra G.J."/>
            <person name="Fujiyama A."/>
            <person name="Harland R.M."/>
            <person name="Taira M."/>
            <person name="Rokhsar D.S."/>
        </authorList>
    </citation>
    <scope>NUCLEOTIDE SEQUENCE [LARGE SCALE GENOMIC DNA]</scope>
    <source>
        <strain evidence="3">J</strain>
    </source>
</reference>
<feature type="signal peptide" evidence="1">
    <location>
        <begin position="1"/>
        <end position="27"/>
    </location>
</feature>
<name>A0A974I034_XENLA</name>
<sequence length="79" mass="8771">MLGGTATSYPIKVLIYLAALCVRPCRSGDQPNNPACHLDIMKAEEEYEYLQEGDIMIGGILTLSRSQGEKNMTLYGCKW</sequence>
<feature type="chain" id="PRO_5037308791" evidence="1">
    <location>
        <begin position="28"/>
        <end position="79"/>
    </location>
</feature>
<proteinExistence type="predicted"/>
<gene>
    <name evidence="2" type="ORF">XELAEV_18008702mg</name>
</gene>
<dbReference type="Proteomes" id="UP000694892">
    <property type="component" value="Chromosome 1S"/>
</dbReference>
<evidence type="ECO:0000313" key="2">
    <source>
        <dbReference type="EMBL" id="OCT96498.1"/>
    </source>
</evidence>
<evidence type="ECO:0000256" key="1">
    <source>
        <dbReference type="SAM" id="SignalP"/>
    </source>
</evidence>
<protein>
    <submittedName>
        <fullName evidence="2">Uncharacterized protein</fullName>
    </submittedName>
</protein>
<accession>A0A974I034</accession>
<dbReference type="EMBL" id="CM004467">
    <property type="protein sequence ID" value="OCT96498.1"/>
    <property type="molecule type" value="Genomic_DNA"/>
</dbReference>
<organism evidence="2 3">
    <name type="scientific">Xenopus laevis</name>
    <name type="common">African clawed frog</name>
    <dbReference type="NCBI Taxonomy" id="8355"/>
    <lineage>
        <taxon>Eukaryota</taxon>
        <taxon>Metazoa</taxon>
        <taxon>Chordata</taxon>
        <taxon>Craniata</taxon>
        <taxon>Vertebrata</taxon>
        <taxon>Euteleostomi</taxon>
        <taxon>Amphibia</taxon>
        <taxon>Batrachia</taxon>
        <taxon>Anura</taxon>
        <taxon>Pipoidea</taxon>
        <taxon>Pipidae</taxon>
        <taxon>Xenopodinae</taxon>
        <taxon>Xenopus</taxon>
        <taxon>Xenopus</taxon>
    </lineage>
</organism>
<evidence type="ECO:0000313" key="3">
    <source>
        <dbReference type="Proteomes" id="UP000694892"/>
    </source>
</evidence>